<dbReference type="NCBIfam" id="TIGR00263">
    <property type="entry name" value="trpB"/>
    <property type="match status" value="1"/>
</dbReference>
<dbReference type="Gene3D" id="3.40.50.1100">
    <property type="match status" value="2"/>
</dbReference>
<keyword evidence="9 12" id="KW-0057">Aromatic amino acid biosynthesis</keyword>
<dbReference type="EMBL" id="CP023147">
    <property type="protein sequence ID" value="ASW93028.1"/>
    <property type="molecule type" value="Genomic_DNA"/>
</dbReference>
<evidence type="ECO:0000313" key="14">
    <source>
        <dbReference type="EMBL" id="ASW93028.1"/>
    </source>
</evidence>
<evidence type="ECO:0000256" key="7">
    <source>
        <dbReference type="ARBA" id="ARBA00022822"/>
    </source>
</evidence>
<dbReference type="Pfam" id="PF00291">
    <property type="entry name" value="PALP"/>
    <property type="match status" value="1"/>
</dbReference>
<comment type="pathway">
    <text evidence="3 12">Amino-acid biosynthesis; L-tryptophan biosynthesis; L-tryptophan from chorismate: step 5/5.</text>
</comment>
<evidence type="ECO:0000256" key="6">
    <source>
        <dbReference type="ARBA" id="ARBA00022605"/>
    </source>
</evidence>
<name>A0AAC9YQ74_9MYCO</name>
<keyword evidence="10 12" id="KW-0456">Lyase</keyword>
<dbReference type="PANTHER" id="PTHR48077">
    <property type="entry name" value="TRYPTOPHAN SYNTHASE-RELATED"/>
    <property type="match status" value="1"/>
</dbReference>
<comment type="subunit">
    <text evidence="5 12">Tetramer of two alpha and two beta chains.</text>
</comment>
<dbReference type="PANTHER" id="PTHR48077:SF3">
    <property type="entry name" value="TRYPTOPHAN SYNTHASE"/>
    <property type="match status" value="1"/>
</dbReference>
<dbReference type="SUPFAM" id="SSF53686">
    <property type="entry name" value="Tryptophan synthase beta subunit-like PLP-dependent enzymes"/>
    <property type="match status" value="1"/>
</dbReference>
<feature type="modified residue" description="N6-(pyridoxal phosphate)lysine" evidence="12">
    <location>
        <position position="108"/>
    </location>
</feature>
<dbReference type="EC" id="4.2.1.20" evidence="12"/>
<gene>
    <name evidence="12 14" type="primary">trpB</name>
    <name evidence="14" type="ORF">CKJ54_13810</name>
</gene>
<dbReference type="InterPro" id="IPR006654">
    <property type="entry name" value="Trp_synth_beta"/>
</dbReference>
<dbReference type="KEGG" id="mmal:CKJ54_13810"/>
<evidence type="ECO:0000256" key="4">
    <source>
        <dbReference type="ARBA" id="ARBA00009982"/>
    </source>
</evidence>
<evidence type="ECO:0000256" key="12">
    <source>
        <dbReference type="HAMAP-Rule" id="MF_00133"/>
    </source>
</evidence>
<dbReference type="Proteomes" id="UP000216246">
    <property type="component" value="Chromosome"/>
</dbReference>
<dbReference type="InterPro" id="IPR036052">
    <property type="entry name" value="TrpB-like_PALP_sf"/>
</dbReference>
<evidence type="ECO:0000256" key="3">
    <source>
        <dbReference type="ARBA" id="ARBA00004733"/>
    </source>
</evidence>
<evidence type="ECO:0000256" key="9">
    <source>
        <dbReference type="ARBA" id="ARBA00023141"/>
    </source>
</evidence>
<keyword evidence="7 12" id="KW-0822">Tryptophan biosynthesis</keyword>
<feature type="domain" description="Tryptophan synthase beta chain-like PALP" evidence="13">
    <location>
        <begin position="74"/>
        <end position="398"/>
    </location>
</feature>
<evidence type="ECO:0000256" key="2">
    <source>
        <dbReference type="ARBA" id="ARBA00002786"/>
    </source>
</evidence>
<keyword evidence="8 12" id="KW-0663">Pyridoxal phosphate</keyword>
<dbReference type="PIRSF" id="PIRSF001413">
    <property type="entry name" value="Trp_syn_beta"/>
    <property type="match status" value="1"/>
</dbReference>
<dbReference type="InterPro" id="IPR001926">
    <property type="entry name" value="TrpB-like_PALP"/>
</dbReference>
<evidence type="ECO:0000256" key="10">
    <source>
        <dbReference type="ARBA" id="ARBA00023239"/>
    </source>
</evidence>
<proteinExistence type="inferred from homology"/>
<reference evidence="14 15" key="1">
    <citation type="submission" date="2017-08" db="EMBL/GenBank/DDBJ databases">
        <title>Phylogentic analysis of Mycobacterium avium complex whole genomes.</title>
        <authorList>
            <person name="Caverly L.J."/>
            <person name="Spilker T."/>
            <person name="LiPuma J."/>
        </authorList>
    </citation>
    <scope>NUCLEOTIDE SEQUENCE [LARGE SCALE GENOMIC DNA]</scope>
    <source>
        <strain evidence="14 15">FLAC0026</strain>
    </source>
</reference>
<evidence type="ECO:0000256" key="5">
    <source>
        <dbReference type="ARBA" id="ARBA00011270"/>
    </source>
</evidence>
<accession>A0AAC9YQ74</accession>
<dbReference type="PROSITE" id="PS00168">
    <property type="entry name" value="TRP_SYNTHASE_BETA"/>
    <property type="match status" value="1"/>
</dbReference>
<evidence type="ECO:0000256" key="1">
    <source>
        <dbReference type="ARBA" id="ARBA00001933"/>
    </source>
</evidence>
<dbReference type="FunFam" id="3.40.50.1100:FF:000004">
    <property type="entry name" value="Tryptophan synthase beta chain"/>
    <property type="match status" value="1"/>
</dbReference>
<evidence type="ECO:0000313" key="15">
    <source>
        <dbReference type="Proteomes" id="UP000216246"/>
    </source>
</evidence>
<evidence type="ECO:0000256" key="8">
    <source>
        <dbReference type="ARBA" id="ARBA00022898"/>
    </source>
</evidence>
<dbReference type="InterPro" id="IPR023026">
    <property type="entry name" value="Trp_synth_beta/beta-like"/>
</dbReference>
<evidence type="ECO:0000256" key="11">
    <source>
        <dbReference type="ARBA" id="ARBA00049047"/>
    </source>
</evidence>
<dbReference type="FunFam" id="3.40.50.1100:FF:000001">
    <property type="entry name" value="Tryptophan synthase beta chain"/>
    <property type="match status" value="1"/>
</dbReference>
<dbReference type="GO" id="GO:0004834">
    <property type="term" value="F:tryptophan synthase activity"/>
    <property type="evidence" value="ECO:0007669"/>
    <property type="project" value="UniProtKB-UniRule"/>
</dbReference>
<dbReference type="GO" id="GO:0005737">
    <property type="term" value="C:cytoplasm"/>
    <property type="evidence" value="ECO:0007669"/>
    <property type="project" value="TreeGrafter"/>
</dbReference>
<comment type="cofactor">
    <cofactor evidence="1 12">
        <name>pyridoxal 5'-phosphate</name>
        <dbReference type="ChEBI" id="CHEBI:597326"/>
    </cofactor>
</comment>
<dbReference type="HAMAP" id="MF_00133">
    <property type="entry name" value="Trp_synth_beta"/>
    <property type="match status" value="1"/>
</dbReference>
<sequence length="419" mass="44645">MVDLSRPDLPLPSAAIAEPTRHEPDAGGHFGVYGGRYVAEALMAVIEEVTAAYEKERVNQDFLDTLDYLQAHYAGRPSPLYEAPRLSEQAGARIFLKREDLNHTGSHKINNVLGQALLAQRMGKKRVIAETGAGQHGVATATACALLGLDCVIYMGAVDTERQALNVARMRLLGATVVSVQSGSRTLKDAINEAFRDWVTNADNTFYCFGTAAGPHPFPAMVRDFQRIIGLEARAQIQAQAGRLPDAVMACIGGGSNAIGIFHPFIDDPGVRLIGFEAAGDGVETGRHAATFSGGSPGSFQGSFSYLLQDEDGQTIESHSISAGLDYPGVGPEHAWLRESGRAEYRPITDSEAMEAFRTLCRTEGIIPAIESAHAVAGALKVAPELGKAAIIVVNLSGRGDKDVETAAQWFGLLGSSDR</sequence>
<evidence type="ECO:0000259" key="13">
    <source>
        <dbReference type="Pfam" id="PF00291"/>
    </source>
</evidence>
<dbReference type="InterPro" id="IPR006653">
    <property type="entry name" value="Trp_synth_b_CS"/>
</dbReference>
<comment type="function">
    <text evidence="2 12">The beta subunit is responsible for the synthesis of L-tryptophan from indole and L-serine.</text>
</comment>
<comment type="catalytic activity">
    <reaction evidence="11 12">
        <text>(1S,2R)-1-C-(indol-3-yl)glycerol 3-phosphate + L-serine = D-glyceraldehyde 3-phosphate + L-tryptophan + H2O</text>
        <dbReference type="Rhea" id="RHEA:10532"/>
        <dbReference type="ChEBI" id="CHEBI:15377"/>
        <dbReference type="ChEBI" id="CHEBI:33384"/>
        <dbReference type="ChEBI" id="CHEBI:57912"/>
        <dbReference type="ChEBI" id="CHEBI:58866"/>
        <dbReference type="ChEBI" id="CHEBI:59776"/>
        <dbReference type="EC" id="4.2.1.20"/>
    </reaction>
</comment>
<keyword evidence="6 12" id="KW-0028">Amino-acid biosynthesis</keyword>
<comment type="similarity">
    <text evidence="4 12">Belongs to the TrpB family.</text>
</comment>
<organism evidence="14 15">
    <name type="scientific">Mycobacterium marseillense</name>
    <dbReference type="NCBI Taxonomy" id="701042"/>
    <lineage>
        <taxon>Bacteria</taxon>
        <taxon>Bacillati</taxon>
        <taxon>Actinomycetota</taxon>
        <taxon>Actinomycetes</taxon>
        <taxon>Mycobacteriales</taxon>
        <taxon>Mycobacteriaceae</taxon>
        <taxon>Mycobacterium</taxon>
        <taxon>Mycobacterium avium complex (MAC)</taxon>
    </lineage>
</organism>
<dbReference type="CDD" id="cd06446">
    <property type="entry name" value="Trp-synth_B"/>
    <property type="match status" value="1"/>
</dbReference>
<dbReference type="AlphaFoldDB" id="A0AAC9YQ74"/>
<protein>
    <recommendedName>
        <fullName evidence="12">Tryptophan synthase beta chain</fullName>
        <ecNumber evidence="12">4.2.1.20</ecNumber>
    </recommendedName>
</protein>